<protein>
    <submittedName>
        <fullName evidence="1">Uncharacterized protein</fullName>
    </submittedName>
</protein>
<reference evidence="2" key="1">
    <citation type="submission" date="2018-05" db="EMBL/GenBank/DDBJ databases">
        <authorList>
            <person name="Li Y."/>
        </authorList>
    </citation>
    <scope>NUCLEOTIDE SEQUENCE [LARGE SCALE GENOMIC DNA]</scope>
    <source>
        <strain evidence="2">3d-2-2</strain>
    </source>
</reference>
<sequence>MQSTPIWQLGKSESGITDSERYLGVLARKAFLSFWSFQNPFTDESGGRELCDLLVVFGNDVIIFSDKYCNFPNAHTVKVAWPRWFKSAIEKSAKQLAGARSFIEQYPSRVFLDPACKHPLPVPLPSKENLRLHLVAVTRGSVSAGERYWGNGSSGSLIINTMLHAEDHKTNPFMVGWPLKKRLFIHVLDELTLDVLLGELDTAPDLIEYLRKKEDYLCRPGVDFLVCGEEELLATYLLNKNNDALTGFSFPVAPDDKKLLMFEEGRWSRFRASDAYSEWKKRIANSYLWDELIEHQTRHIQNSTAQVFKWSKNTSCDVHAHEEVLRAMAQEGRIGRMKLSEQLKDVLTRSFAEDRFSKIVVLPSRPGRAYVLMVLRRDRSANEADYRELRKASLVGYCRAARLRVSGVHEVVGIATEQLDFHQTTQDFTLMQFTSPLSKEGKREELAVLRRLGIWKDHWTCAC</sequence>
<evidence type="ECO:0000313" key="2">
    <source>
        <dbReference type="Proteomes" id="UP000245212"/>
    </source>
</evidence>
<evidence type="ECO:0000313" key="1">
    <source>
        <dbReference type="EMBL" id="PWF22939.1"/>
    </source>
</evidence>
<name>A0A2V1JZM3_9BURK</name>
<dbReference type="EMBL" id="QETA01000003">
    <property type="protein sequence ID" value="PWF22939.1"/>
    <property type="molecule type" value="Genomic_DNA"/>
</dbReference>
<dbReference type="RefSeq" id="WP_162300444.1">
    <property type="nucleotide sequence ID" value="NZ_QETA01000003.1"/>
</dbReference>
<dbReference type="Proteomes" id="UP000245212">
    <property type="component" value="Unassembled WGS sequence"/>
</dbReference>
<proteinExistence type="predicted"/>
<keyword evidence="2" id="KW-1185">Reference proteome</keyword>
<dbReference type="AlphaFoldDB" id="A0A2V1JZM3"/>
<comment type="caution">
    <text evidence="1">The sequence shown here is derived from an EMBL/GenBank/DDBJ whole genome shotgun (WGS) entry which is preliminary data.</text>
</comment>
<accession>A0A2V1JZM3</accession>
<gene>
    <name evidence="1" type="ORF">DD235_07955</name>
</gene>
<organism evidence="1 2">
    <name type="scientific">Corticimicrobacter populi</name>
    <dbReference type="NCBI Taxonomy" id="2175229"/>
    <lineage>
        <taxon>Bacteria</taxon>
        <taxon>Pseudomonadati</taxon>
        <taxon>Pseudomonadota</taxon>
        <taxon>Betaproteobacteria</taxon>
        <taxon>Burkholderiales</taxon>
        <taxon>Alcaligenaceae</taxon>
        <taxon>Corticimicrobacter</taxon>
    </lineage>
</organism>